<dbReference type="GO" id="GO:0005694">
    <property type="term" value="C:chromosome"/>
    <property type="evidence" value="ECO:0007669"/>
    <property type="project" value="TreeGrafter"/>
</dbReference>
<dbReference type="InterPro" id="IPR001387">
    <property type="entry name" value="Cro/C1-type_HTH"/>
</dbReference>
<dbReference type="PANTHER" id="PTHR33375:SF7">
    <property type="entry name" value="CHROMOSOME 2-PARTITIONING PROTEIN PARB-RELATED"/>
    <property type="match status" value="1"/>
</dbReference>
<dbReference type="InterPro" id="IPR010982">
    <property type="entry name" value="Lambda_DNA-bd_dom_sf"/>
</dbReference>
<dbReference type="SUPFAM" id="SSF47413">
    <property type="entry name" value="lambda repressor-like DNA-binding domains"/>
    <property type="match status" value="1"/>
</dbReference>
<accession>W9GVU0</accession>
<dbReference type="AlphaFoldDB" id="W9GVU0"/>
<dbReference type="Gene3D" id="1.10.260.40">
    <property type="entry name" value="lambda repressor-like DNA-binding domains"/>
    <property type="match status" value="1"/>
</dbReference>
<dbReference type="PROSITE" id="PS50943">
    <property type="entry name" value="HTH_CROC1"/>
    <property type="match status" value="1"/>
</dbReference>
<dbReference type="OrthoDB" id="9802051at2"/>
<reference evidence="2 3" key="1">
    <citation type="submission" date="2013-08" db="EMBL/GenBank/DDBJ databases">
        <title>The genome sequence of Skermanella stibiiresistens.</title>
        <authorList>
            <person name="Zhu W."/>
            <person name="Wang G."/>
        </authorList>
    </citation>
    <scope>NUCLEOTIDE SEQUENCE [LARGE SCALE GENOMIC DNA]</scope>
    <source>
        <strain evidence="2 3">SB22</strain>
    </source>
</reference>
<dbReference type="Gene3D" id="1.10.10.2830">
    <property type="match status" value="1"/>
</dbReference>
<dbReference type="Pfam" id="PF02195">
    <property type="entry name" value="ParB_N"/>
    <property type="match status" value="1"/>
</dbReference>
<proteinExistence type="predicted"/>
<dbReference type="Pfam" id="PF01381">
    <property type="entry name" value="HTH_3"/>
    <property type="match status" value="1"/>
</dbReference>
<dbReference type="CDD" id="cd16406">
    <property type="entry name" value="ParB_N_like"/>
    <property type="match status" value="1"/>
</dbReference>
<dbReference type="SUPFAM" id="SSF109709">
    <property type="entry name" value="KorB DNA-binding domain-like"/>
    <property type="match status" value="1"/>
</dbReference>
<evidence type="ECO:0000313" key="2">
    <source>
        <dbReference type="EMBL" id="EWY36746.1"/>
    </source>
</evidence>
<comment type="caution">
    <text evidence="2">The sequence shown here is derived from an EMBL/GenBank/DDBJ whole genome shotgun (WGS) entry which is preliminary data.</text>
</comment>
<dbReference type="RefSeq" id="WP_051513587.1">
    <property type="nucleotide sequence ID" value="NZ_AVFL01000036.1"/>
</dbReference>
<evidence type="ECO:0000259" key="1">
    <source>
        <dbReference type="PROSITE" id="PS50943"/>
    </source>
</evidence>
<dbReference type="SUPFAM" id="SSF110849">
    <property type="entry name" value="ParB/Sulfiredoxin"/>
    <property type="match status" value="1"/>
</dbReference>
<dbReference type="GO" id="GO:0003677">
    <property type="term" value="F:DNA binding"/>
    <property type="evidence" value="ECO:0007669"/>
    <property type="project" value="InterPro"/>
</dbReference>
<keyword evidence="3" id="KW-1185">Reference proteome</keyword>
<sequence>MDTNLPVDTLSPSTLGLEVARRRGMAGWSQRELAQQSGVAQSKISLLESGKSQTAEVSTVQDLAKAFGCHLTELLGDTAPPAPAIATSDEDAGDRVTRHITKLFPSPLNPRKRFDPAAVAEIADSIAAKGLLQPLTIRAGTRDILDAVGQLAEVYIGGTRYRALKLLHDEGRWPEDRLPGGMVPCTLRECSDIELIEIALTENIQRQDMHPLEEGQAFLDLERAGKADPAEIARVIAKTPRFVQLRMQMARDLAPAAAEAFAAGRISTEMARELVRVPHDVQLSHLGPLLKADWGYKTASELHEKIHAGFPNLGHALFDKALYTGDLAEDHNTYGGKTLKCCDVTLFRQLQDAAVEAKAVELRETHAFVEIVRSKTTWLDLDPAKLSKTYARDERGGAAIVIMPDYRVQIVEPVRRWSGDTKPAEMSTAEKKALAKKTDPVAGVSTGRRIYAKAAKSRALQRATLETGTATVLRVAIMGLLGDDVVAIRPEAKGPDNHALDAGLALRLGEWRDRLGAGLVDLDPYLKARSRGDTKLWAALRELDRPALEDLHACLVVQRLGVWSDPWRDDNLGDTPLQIALASAVDLDMAEVWTVDAAYVATLDKAQLLDLADSVGLIFGDRHEWAKAKVSELRQAIVAIAQSANAFRHLPPELAFASAKTIQQRFRSGTAAPANPATARGGQTI</sequence>
<dbReference type="InterPro" id="IPR036086">
    <property type="entry name" value="ParB/Sulfiredoxin_sf"/>
</dbReference>
<dbReference type="PANTHER" id="PTHR33375">
    <property type="entry name" value="CHROMOSOME-PARTITIONING PROTEIN PARB-RELATED"/>
    <property type="match status" value="1"/>
</dbReference>
<dbReference type="InterPro" id="IPR003115">
    <property type="entry name" value="ParB_N"/>
</dbReference>
<dbReference type="EMBL" id="AVFL01000036">
    <property type="protein sequence ID" value="EWY36746.1"/>
    <property type="molecule type" value="Genomic_DNA"/>
</dbReference>
<name>W9GVU0_9PROT</name>
<dbReference type="SMART" id="SM00530">
    <property type="entry name" value="HTH_XRE"/>
    <property type="match status" value="1"/>
</dbReference>
<feature type="domain" description="HTH cro/C1-type" evidence="1">
    <location>
        <begin position="19"/>
        <end position="74"/>
    </location>
</feature>
<dbReference type="CDD" id="cd00093">
    <property type="entry name" value="HTH_XRE"/>
    <property type="match status" value="1"/>
</dbReference>
<evidence type="ECO:0000313" key="3">
    <source>
        <dbReference type="Proteomes" id="UP000019486"/>
    </source>
</evidence>
<protein>
    <recommendedName>
        <fullName evidence="1">HTH cro/C1-type domain-containing protein</fullName>
    </recommendedName>
</protein>
<dbReference type="Proteomes" id="UP000019486">
    <property type="component" value="Unassembled WGS sequence"/>
</dbReference>
<gene>
    <name evidence="2" type="ORF">N825_25265</name>
</gene>
<dbReference type="InterPro" id="IPR050336">
    <property type="entry name" value="Chromosome_partition/occlusion"/>
</dbReference>
<dbReference type="Gene3D" id="3.90.1530.30">
    <property type="match status" value="1"/>
</dbReference>
<dbReference type="SMART" id="SM00470">
    <property type="entry name" value="ParB"/>
    <property type="match status" value="1"/>
</dbReference>
<dbReference type="STRING" id="1385369.N825_25265"/>
<organism evidence="2 3">
    <name type="scientific">Skermanella stibiiresistens SB22</name>
    <dbReference type="NCBI Taxonomy" id="1385369"/>
    <lineage>
        <taxon>Bacteria</taxon>
        <taxon>Pseudomonadati</taxon>
        <taxon>Pseudomonadota</taxon>
        <taxon>Alphaproteobacteria</taxon>
        <taxon>Rhodospirillales</taxon>
        <taxon>Azospirillaceae</taxon>
        <taxon>Skermanella</taxon>
    </lineage>
</organism>
<dbReference type="GO" id="GO:0007059">
    <property type="term" value="P:chromosome segregation"/>
    <property type="evidence" value="ECO:0007669"/>
    <property type="project" value="TreeGrafter"/>
</dbReference>